<feature type="transmembrane region" description="Helical" evidence="1">
    <location>
        <begin position="34"/>
        <end position="55"/>
    </location>
</feature>
<keyword evidence="1" id="KW-0472">Membrane</keyword>
<keyword evidence="1" id="KW-0812">Transmembrane</keyword>
<proteinExistence type="predicted"/>
<dbReference type="Pfam" id="PF09819">
    <property type="entry name" value="ABC_cobalt"/>
    <property type="match status" value="1"/>
</dbReference>
<feature type="transmembrane region" description="Helical" evidence="1">
    <location>
        <begin position="84"/>
        <end position="103"/>
    </location>
</feature>
<sequence>MKLPTRILLTCAAIGTAGGLLLVPLNWISASIAAAMPLLYAVLSGVWTVPFVVAFALIRRPGTALLTGLIAGIVNAGLTPQGPSAILTSLMVGAMIEIPIALGGYRSWRAWIWYVGAAVFGLAYSLYSMAYLDFGANPVWMQAAYAVIGTASNVAAIWVGRSIAARLEAAGVARGLQPRQAAPAVAARQEPAAG</sequence>
<evidence type="ECO:0000256" key="1">
    <source>
        <dbReference type="SAM" id="Phobius"/>
    </source>
</evidence>
<feature type="transmembrane region" description="Helical" evidence="1">
    <location>
        <begin position="7"/>
        <end position="28"/>
    </location>
</feature>
<dbReference type="InterPro" id="IPR017195">
    <property type="entry name" value="ABC_thiamin-permease_prd"/>
</dbReference>
<feature type="transmembrane region" description="Helical" evidence="1">
    <location>
        <begin position="139"/>
        <end position="159"/>
    </location>
</feature>
<keyword evidence="1" id="KW-1133">Transmembrane helix</keyword>
<gene>
    <name evidence="2" type="ORF">ABIQ69_02420</name>
</gene>
<protein>
    <submittedName>
        <fullName evidence="2">ECF transporter S component</fullName>
    </submittedName>
</protein>
<name>A0AAU7W817_9MICO</name>
<dbReference type="AlphaFoldDB" id="A0AAU7W817"/>
<dbReference type="EMBL" id="CP158374">
    <property type="protein sequence ID" value="XBX82793.1"/>
    <property type="molecule type" value="Genomic_DNA"/>
</dbReference>
<feature type="transmembrane region" description="Helical" evidence="1">
    <location>
        <begin position="110"/>
        <end position="127"/>
    </location>
</feature>
<reference evidence="2" key="1">
    <citation type="submission" date="2024-05" db="EMBL/GenBank/DDBJ databases">
        <authorList>
            <person name="Yu L."/>
        </authorList>
    </citation>
    <scope>NUCLEOTIDE SEQUENCE</scope>
    <source>
        <strain evidence="2">G08B096</strain>
    </source>
</reference>
<feature type="transmembrane region" description="Helical" evidence="1">
    <location>
        <begin position="62"/>
        <end position="78"/>
    </location>
</feature>
<evidence type="ECO:0000313" key="2">
    <source>
        <dbReference type="EMBL" id="XBX82793.1"/>
    </source>
</evidence>
<dbReference type="RefSeq" id="WP_350348809.1">
    <property type="nucleotide sequence ID" value="NZ_CP158374.1"/>
</dbReference>
<accession>A0AAU7W817</accession>
<organism evidence="2">
    <name type="scientific">Agromyces sp. G08B096</name>
    <dbReference type="NCBI Taxonomy" id="3156399"/>
    <lineage>
        <taxon>Bacteria</taxon>
        <taxon>Bacillati</taxon>
        <taxon>Actinomycetota</taxon>
        <taxon>Actinomycetes</taxon>
        <taxon>Micrococcales</taxon>
        <taxon>Microbacteriaceae</taxon>
        <taxon>Agromyces</taxon>
    </lineage>
</organism>